<dbReference type="EMBL" id="BBIO01000031">
    <property type="protein sequence ID" value="GAK46806.1"/>
    <property type="molecule type" value="Genomic_DNA"/>
</dbReference>
<evidence type="ECO:0000259" key="8">
    <source>
        <dbReference type="PROSITE" id="PS50850"/>
    </source>
</evidence>
<dbReference type="PROSITE" id="PS50850">
    <property type="entry name" value="MFS"/>
    <property type="match status" value="1"/>
</dbReference>
<reference evidence="9 10" key="1">
    <citation type="submission" date="2014-07" db="EMBL/GenBank/DDBJ databases">
        <title>Tepidicaulis marinum gen. nov., sp. nov., a novel marine bacterium denitrifying nitrate to nitrous oxide strictly under microaerobic conditions.</title>
        <authorList>
            <person name="Takeuchi M."/>
            <person name="Yamagishi T."/>
            <person name="Kamagata Y."/>
            <person name="Oshima K."/>
            <person name="Hattori M."/>
            <person name="Katayama T."/>
            <person name="Hanada S."/>
            <person name="Tamaki H."/>
            <person name="Marumo K."/>
            <person name="Maeda H."/>
            <person name="Nedachi M."/>
            <person name="Iwasaki W."/>
            <person name="Suwa Y."/>
            <person name="Sakata S."/>
        </authorList>
    </citation>
    <scope>NUCLEOTIDE SEQUENCE [LARGE SCALE GENOMIC DNA]</scope>
    <source>
        <strain evidence="9 10">MA2</strain>
    </source>
</reference>
<protein>
    <submittedName>
        <fullName evidence="9">Major facilitator transporter</fullName>
    </submittedName>
</protein>
<dbReference type="CDD" id="cd17477">
    <property type="entry name" value="MFS_YcaD_like"/>
    <property type="match status" value="1"/>
</dbReference>
<feature type="transmembrane region" description="Helical" evidence="7">
    <location>
        <begin position="170"/>
        <end position="192"/>
    </location>
</feature>
<dbReference type="GO" id="GO:0005886">
    <property type="term" value="C:plasma membrane"/>
    <property type="evidence" value="ECO:0007669"/>
    <property type="project" value="UniProtKB-SubCell"/>
</dbReference>
<dbReference type="RefSeq" id="WP_045449806.1">
    <property type="nucleotide sequence ID" value="NZ_BBIO01000031.1"/>
</dbReference>
<dbReference type="InterPro" id="IPR011701">
    <property type="entry name" value="MFS"/>
</dbReference>
<feature type="domain" description="Major facilitator superfamily (MFS) profile" evidence="8">
    <location>
        <begin position="210"/>
        <end position="395"/>
    </location>
</feature>
<keyword evidence="10" id="KW-1185">Reference proteome</keyword>
<dbReference type="GO" id="GO:0022857">
    <property type="term" value="F:transmembrane transporter activity"/>
    <property type="evidence" value="ECO:0007669"/>
    <property type="project" value="InterPro"/>
</dbReference>
<dbReference type="PANTHER" id="PTHR23521">
    <property type="entry name" value="TRANSPORTER MFS SUPERFAMILY"/>
    <property type="match status" value="1"/>
</dbReference>
<comment type="subcellular location">
    <subcellularLocation>
        <location evidence="1">Cell membrane</location>
        <topology evidence="1">Multi-pass membrane protein</topology>
    </subcellularLocation>
</comment>
<evidence type="ECO:0000313" key="9">
    <source>
        <dbReference type="EMBL" id="GAK46806.1"/>
    </source>
</evidence>
<feature type="transmembrane region" description="Helical" evidence="7">
    <location>
        <begin position="246"/>
        <end position="268"/>
    </location>
</feature>
<dbReference type="SUPFAM" id="SSF103473">
    <property type="entry name" value="MFS general substrate transporter"/>
    <property type="match status" value="1"/>
</dbReference>
<feature type="transmembrane region" description="Helical" evidence="7">
    <location>
        <begin position="53"/>
        <end position="72"/>
    </location>
</feature>
<sequence length="395" mass="41934">MAEIIKKGALSEKERIKSLAAVIACITAVGMGLGLSIPLLALQLEQRGTDTALIGLNTAMPALATLVFTPFIPTLLRRVQPDRFLLACMALSAACMPCYFLFPNIWAWFPIRFINGIALTGLFVVSEFWINQLADEKSRGKLIGLYGSILSGGFAIGPLILALVGSEGALPFLIVSFLTVSASIPLFLAWGLAPRVEEAPSRGLLTFLFVAPAATLAGLIYGATETNIFNLLPIYALRTGQTAETAALVLTVFGAGNILFQIPIGALADRMDRRLVLLICAGFGFAGTALLPLVSQSIYLFIPSLFVFGGVVVGMYTVGLTLLGERFRGADLASANATFVMLYSVGALAGPPLAGLSMDVWDPHGLAVFMAGLIGVYLILVGWRYSTPKPRDPMA</sequence>
<evidence type="ECO:0000313" key="10">
    <source>
        <dbReference type="Proteomes" id="UP000028702"/>
    </source>
</evidence>
<dbReference type="InterPro" id="IPR020846">
    <property type="entry name" value="MFS_dom"/>
</dbReference>
<gene>
    <name evidence="9" type="ORF">M2A_3305</name>
</gene>
<feature type="transmembrane region" description="Helical" evidence="7">
    <location>
        <begin position="204"/>
        <end position="223"/>
    </location>
</feature>
<comment type="caution">
    <text evidence="9">The sequence shown here is derived from an EMBL/GenBank/DDBJ whole genome shotgun (WGS) entry which is preliminary data.</text>
</comment>
<keyword evidence="4 7" id="KW-0812">Transmembrane</keyword>
<feature type="transmembrane region" description="Helical" evidence="7">
    <location>
        <begin position="366"/>
        <end position="385"/>
    </location>
</feature>
<accession>A0A081BFI8</accession>
<feature type="transmembrane region" description="Helical" evidence="7">
    <location>
        <begin position="300"/>
        <end position="323"/>
    </location>
</feature>
<proteinExistence type="predicted"/>
<keyword evidence="2" id="KW-0813">Transport</keyword>
<dbReference type="PANTHER" id="PTHR23521:SF2">
    <property type="entry name" value="TRANSPORTER MFS SUPERFAMILY"/>
    <property type="match status" value="1"/>
</dbReference>
<dbReference type="InterPro" id="IPR036259">
    <property type="entry name" value="MFS_trans_sf"/>
</dbReference>
<dbReference type="InterPro" id="IPR047200">
    <property type="entry name" value="MFS_YcaD-like"/>
</dbReference>
<feature type="transmembrane region" description="Helical" evidence="7">
    <location>
        <begin position="142"/>
        <end position="164"/>
    </location>
</feature>
<evidence type="ECO:0000256" key="3">
    <source>
        <dbReference type="ARBA" id="ARBA00022475"/>
    </source>
</evidence>
<organism evidence="9 10">
    <name type="scientific">Tepidicaulis marinus</name>
    <dbReference type="NCBI Taxonomy" id="1333998"/>
    <lineage>
        <taxon>Bacteria</taxon>
        <taxon>Pseudomonadati</taxon>
        <taxon>Pseudomonadota</taxon>
        <taxon>Alphaproteobacteria</taxon>
        <taxon>Hyphomicrobiales</taxon>
        <taxon>Parvibaculaceae</taxon>
        <taxon>Tepidicaulis</taxon>
    </lineage>
</organism>
<feature type="transmembrane region" description="Helical" evidence="7">
    <location>
        <begin position="275"/>
        <end position="294"/>
    </location>
</feature>
<dbReference type="AlphaFoldDB" id="A0A081BFI8"/>
<evidence type="ECO:0000256" key="4">
    <source>
        <dbReference type="ARBA" id="ARBA00022692"/>
    </source>
</evidence>
<evidence type="ECO:0000256" key="6">
    <source>
        <dbReference type="ARBA" id="ARBA00023136"/>
    </source>
</evidence>
<evidence type="ECO:0000256" key="2">
    <source>
        <dbReference type="ARBA" id="ARBA00022448"/>
    </source>
</evidence>
<dbReference type="Gene3D" id="1.20.1250.20">
    <property type="entry name" value="MFS general substrate transporter like domains"/>
    <property type="match status" value="2"/>
</dbReference>
<keyword evidence="6 7" id="KW-0472">Membrane</keyword>
<keyword evidence="3" id="KW-1003">Cell membrane</keyword>
<name>A0A081BFI8_9HYPH</name>
<evidence type="ECO:0000256" key="5">
    <source>
        <dbReference type="ARBA" id="ARBA00022989"/>
    </source>
</evidence>
<dbReference type="eggNOG" id="COG2814">
    <property type="taxonomic scope" value="Bacteria"/>
</dbReference>
<keyword evidence="5 7" id="KW-1133">Transmembrane helix</keyword>
<evidence type="ECO:0000256" key="1">
    <source>
        <dbReference type="ARBA" id="ARBA00004651"/>
    </source>
</evidence>
<dbReference type="Pfam" id="PF07690">
    <property type="entry name" value="MFS_1"/>
    <property type="match status" value="2"/>
</dbReference>
<feature type="transmembrane region" description="Helical" evidence="7">
    <location>
        <begin position="84"/>
        <end position="102"/>
    </location>
</feature>
<evidence type="ECO:0000256" key="7">
    <source>
        <dbReference type="SAM" id="Phobius"/>
    </source>
</evidence>
<dbReference type="Proteomes" id="UP000028702">
    <property type="component" value="Unassembled WGS sequence"/>
</dbReference>
<dbReference type="STRING" id="1333998.M2A_3305"/>
<feature type="transmembrane region" description="Helical" evidence="7">
    <location>
        <begin position="108"/>
        <end position="130"/>
    </location>
</feature>
<feature type="transmembrane region" description="Helical" evidence="7">
    <location>
        <begin position="20"/>
        <end position="41"/>
    </location>
</feature>
<feature type="transmembrane region" description="Helical" evidence="7">
    <location>
        <begin position="335"/>
        <end position="354"/>
    </location>
</feature>